<evidence type="ECO:0000256" key="1">
    <source>
        <dbReference type="SAM" id="Phobius"/>
    </source>
</evidence>
<organism evidence="2 3">
    <name type="scientific">Paenibacillus etheri</name>
    <dbReference type="NCBI Taxonomy" id="1306852"/>
    <lineage>
        <taxon>Bacteria</taxon>
        <taxon>Bacillati</taxon>
        <taxon>Bacillota</taxon>
        <taxon>Bacilli</taxon>
        <taxon>Bacillales</taxon>
        <taxon>Paenibacillaceae</taxon>
        <taxon>Paenibacillus</taxon>
    </lineage>
</organism>
<sequence>MVDDYSPPIGMLVISIFMSTLTRSFTMLISTTGMTVLTVMVSILNYRSSVKKHHEQNKKLEKKYLNYLFQVRNDLQSAASTQREAYTYIHPSIQSCVEIVRGRSKQLWEKTGIEDDFLNLRVGVGIQPIALVPIYSSKAKAIDDDNPLEEIASKICEEMYFVRDIPVYIPLRNINTLGIYGKQQEVRDFLNGVLVHLTTHQGYDDVRVAAGCIFLR</sequence>
<evidence type="ECO:0000313" key="3">
    <source>
        <dbReference type="Proteomes" id="UP000054709"/>
    </source>
</evidence>
<proteinExistence type="predicted"/>
<protein>
    <submittedName>
        <fullName evidence="2">Uncharacterized protein</fullName>
    </submittedName>
</protein>
<dbReference type="EMBL" id="LCZJ02000026">
    <property type="protein sequence ID" value="KTD85746.1"/>
    <property type="molecule type" value="Genomic_DNA"/>
</dbReference>
<name>A0A0W1AWP7_9BACL</name>
<keyword evidence="1" id="KW-0812">Transmembrane</keyword>
<dbReference type="AlphaFoldDB" id="A0A0W1AWP7"/>
<evidence type="ECO:0000313" key="2">
    <source>
        <dbReference type="EMBL" id="KTD85746.1"/>
    </source>
</evidence>
<feature type="transmembrane region" description="Helical" evidence="1">
    <location>
        <begin position="25"/>
        <end position="46"/>
    </location>
</feature>
<accession>A0A0W1AWP7</accession>
<keyword evidence="1" id="KW-0472">Membrane</keyword>
<dbReference type="Proteomes" id="UP000054709">
    <property type="component" value="Unassembled WGS sequence"/>
</dbReference>
<gene>
    <name evidence="2" type="ORF">UQ64_19890</name>
</gene>
<reference evidence="2 3" key="1">
    <citation type="journal article" date="2015" name="Int. Biodeterior. Biodegradation">
        <title>Physiological and genetic screening methods for the isolation of methyl tert-butyl ether-degrading bacteria for bioremediation purposes.</title>
        <authorList>
            <person name="Guisado I.M."/>
            <person name="Purswani J."/>
            <person name="Gonzalez Lopez J."/>
            <person name="Pozo C."/>
        </authorList>
    </citation>
    <scope>NUCLEOTIDE SEQUENCE [LARGE SCALE GENOMIC DNA]</scope>
    <source>
        <strain evidence="2 3">SH7</strain>
    </source>
</reference>
<keyword evidence="1" id="KW-1133">Transmembrane helix</keyword>
<comment type="caution">
    <text evidence="2">The sequence shown here is derived from an EMBL/GenBank/DDBJ whole genome shotgun (WGS) entry which is preliminary data.</text>
</comment>
<keyword evidence="3" id="KW-1185">Reference proteome</keyword>